<dbReference type="InterPro" id="IPR013011">
    <property type="entry name" value="PTS_EIIB_2"/>
</dbReference>
<evidence type="ECO:0000259" key="16">
    <source>
        <dbReference type="PROSITE" id="PS51104"/>
    </source>
</evidence>
<dbReference type="InterPro" id="IPR016152">
    <property type="entry name" value="PTrfase/Anion_transptr"/>
</dbReference>
<evidence type="ECO:0000313" key="18">
    <source>
        <dbReference type="Proteomes" id="UP000187134"/>
    </source>
</evidence>
<evidence type="ECO:0000259" key="14">
    <source>
        <dbReference type="PROSITE" id="PS51094"/>
    </source>
</evidence>
<dbReference type="Pfam" id="PF00359">
    <property type="entry name" value="PTS_EIIA_2"/>
    <property type="match status" value="1"/>
</dbReference>
<keyword evidence="3" id="KW-0813">Transport</keyword>
<keyword evidence="7" id="KW-0808">Transferase</keyword>
<dbReference type="SUPFAM" id="SSF55804">
    <property type="entry name" value="Phoshotransferase/anion transport protein"/>
    <property type="match status" value="1"/>
</dbReference>
<dbReference type="CDD" id="cd05569">
    <property type="entry name" value="PTS_IIB_fructose"/>
    <property type="match status" value="1"/>
</dbReference>
<evidence type="ECO:0000256" key="7">
    <source>
        <dbReference type="ARBA" id="ARBA00022679"/>
    </source>
</evidence>
<accession>A0A1R1C4A6</accession>
<comment type="caution">
    <text evidence="17">The sequence shown here is derived from an EMBL/GenBank/DDBJ whole genome shotgun (WGS) entry which is preliminary data.</text>
</comment>
<evidence type="ECO:0000256" key="10">
    <source>
        <dbReference type="ARBA" id="ARBA00022989"/>
    </source>
</evidence>
<dbReference type="RefSeq" id="WP_076330361.1">
    <property type="nucleotide sequence ID" value="NZ_MRTJ01000001.1"/>
</dbReference>
<dbReference type="GO" id="GO:0090563">
    <property type="term" value="F:protein-phosphocysteine-sugar phosphotransferase activity"/>
    <property type="evidence" value="ECO:0007669"/>
    <property type="project" value="TreeGrafter"/>
</dbReference>
<keyword evidence="9 13" id="KW-0812">Transmembrane</keyword>
<feature type="region of interest" description="Disordered" evidence="12">
    <location>
        <begin position="157"/>
        <end position="181"/>
    </location>
</feature>
<evidence type="ECO:0000256" key="11">
    <source>
        <dbReference type="ARBA" id="ARBA00023136"/>
    </source>
</evidence>
<evidence type="ECO:0000256" key="9">
    <source>
        <dbReference type="ARBA" id="ARBA00022692"/>
    </source>
</evidence>
<evidence type="ECO:0000256" key="4">
    <source>
        <dbReference type="ARBA" id="ARBA00022475"/>
    </source>
</evidence>
<evidence type="ECO:0000256" key="8">
    <source>
        <dbReference type="ARBA" id="ARBA00022683"/>
    </source>
</evidence>
<dbReference type="GO" id="GO:0005351">
    <property type="term" value="F:carbohydrate:proton symporter activity"/>
    <property type="evidence" value="ECO:0007669"/>
    <property type="project" value="InterPro"/>
</dbReference>
<feature type="transmembrane region" description="Helical" evidence="13">
    <location>
        <begin position="527"/>
        <end position="550"/>
    </location>
</feature>
<proteinExistence type="predicted"/>
<feature type="transmembrane region" description="Helical" evidence="13">
    <location>
        <begin position="369"/>
        <end position="389"/>
    </location>
</feature>
<dbReference type="EMBL" id="MRTJ01000001">
    <property type="protein sequence ID" value="OMF16946.1"/>
    <property type="molecule type" value="Genomic_DNA"/>
</dbReference>
<dbReference type="PROSITE" id="PS51104">
    <property type="entry name" value="PTS_EIIC_TYPE_2"/>
    <property type="match status" value="1"/>
</dbReference>
<dbReference type="InterPro" id="IPR003353">
    <property type="entry name" value="PTS_IIB_fruc"/>
</dbReference>
<reference evidence="17 18" key="1">
    <citation type="submission" date="2016-11" db="EMBL/GenBank/DDBJ databases">
        <title>Paenibacillus species isolates.</title>
        <authorList>
            <person name="Beno S.M."/>
        </authorList>
    </citation>
    <scope>NUCLEOTIDE SEQUENCE [LARGE SCALE GENOMIC DNA]</scope>
    <source>
        <strain evidence="17 18">FSL H8-0246</strain>
    </source>
</reference>
<dbReference type="FunFam" id="3.40.930.10:FF:000009">
    <property type="entry name" value="PTS system, fructose specific IIABC component"/>
    <property type="match status" value="1"/>
</dbReference>
<name>A0A1R1C4A6_PAEAM</name>
<feature type="domain" description="PTS EIIB type-2" evidence="15">
    <location>
        <begin position="197"/>
        <end position="292"/>
    </location>
</feature>
<comment type="subcellular location">
    <subcellularLocation>
        <location evidence="1">Cell inner membrane</location>
        <topology evidence="1">Multi-pass membrane protein</topology>
    </subcellularLocation>
    <subcellularLocation>
        <location evidence="2">Cytoplasm</location>
    </subcellularLocation>
</comment>
<dbReference type="Pfam" id="PF02302">
    <property type="entry name" value="PTS_IIB"/>
    <property type="match status" value="1"/>
</dbReference>
<keyword evidence="8" id="KW-0598">Phosphotransferase system</keyword>
<dbReference type="PROSITE" id="PS00372">
    <property type="entry name" value="PTS_EIIA_TYPE_2_HIS"/>
    <property type="match status" value="1"/>
</dbReference>
<dbReference type="Pfam" id="PF02378">
    <property type="entry name" value="PTS_EIIC"/>
    <property type="match status" value="1"/>
</dbReference>
<feature type="transmembrane region" description="Helical" evidence="13">
    <location>
        <begin position="329"/>
        <end position="349"/>
    </location>
</feature>
<evidence type="ECO:0000256" key="1">
    <source>
        <dbReference type="ARBA" id="ARBA00004429"/>
    </source>
</evidence>
<feature type="transmembrane region" description="Helical" evidence="13">
    <location>
        <begin position="401"/>
        <end position="426"/>
    </location>
</feature>
<dbReference type="InterPro" id="IPR050864">
    <property type="entry name" value="Bacterial_PTS_Sugar_Transport"/>
</dbReference>
<feature type="transmembrane region" description="Helical" evidence="13">
    <location>
        <begin position="618"/>
        <end position="647"/>
    </location>
</feature>
<evidence type="ECO:0000256" key="6">
    <source>
        <dbReference type="ARBA" id="ARBA00022597"/>
    </source>
</evidence>
<gene>
    <name evidence="17" type="ORF">BK131_02915</name>
</gene>
<feature type="transmembrane region" description="Helical" evidence="13">
    <location>
        <begin position="446"/>
        <end position="464"/>
    </location>
</feature>
<organism evidence="17 18">
    <name type="scientific">Paenibacillus amylolyticus</name>
    <dbReference type="NCBI Taxonomy" id="1451"/>
    <lineage>
        <taxon>Bacteria</taxon>
        <taxon>Bacillati</taxon>
        <taxon>Bacillota</taxon>
        <taxon>Bacilli</taxon>
        <taxon>Bacillales</taxon>
        <taxon>Paenibacillaceae</taxon>
        <taxon>Paenibacillus</taxon>
    </lineage>
</organism>
<protein>
    <submittedName>
        <fullName evidence="17">PTS fructose transporter subunit IIC</fullName>
    </submittedName>
</protein>
<dbReference type="PROSITE" id="PS51094">
    <property type="entry name" value="PTS_EIIA_TYPE_2"/>
    <property type="match status" value="1"/>
</dbReference>
<keyword evidence="6" id="KW-0762">Sugar transport</keyword>
<dbReference type="NCBIfam" id="TIGR00829">
    <property type="entry name" value="FRU"/>
    <property type="match status" value="1"/>
</dbReference>
<evidence type="ECO:0000259" key="15">
    <source>
        <dbReference type="PROSITE" id="PS51099"/>
    </source>
</evidence>
<feature type="domain" description="PTS EIIC type-2" evidence="16">
    <location>
        <begin position="321"/>
        <end position="655"/>
    </location>
</feature>
<feature type="transmembrane region" description="Helical" evidence="13">
    <location>
        <begin position="476"/>
        <end position="498"/>
    </location>
</feature>
<dbReference type="Gene3D" id="3.40.930.10">
    <property type="entry name" value="Mannitol-specific EII, Chain A"/>
    <property type="match status" value="1"/>
</dbReference>
<dbReference type="SUPFAM" id="SSF52794">
    <property type="entry name" value="PTS system IIB component-like"/>
    <property type="match status" value="1"/>
</dbReference>
<dbReference type="InterPro" id="IPR002178">
    <property type="entry name" value="PTS_EIIA_type-2_dom"/>
</dbReference>
<dbReference type="FunFam" id="3.40.50.2300:FF:000014">
    <property type="entry name" value="PTS system fructose-like transporter subunit IIB"/>
    <property type="match status" value="1"/>
</dbReference>
<evidence type="ECO:0000313" key="17">
    <source>
        <dbReference type="EMBL" id="OMF16946.1"/>
    </source>
</evidence>
<dbReference type="Proteomes" id="UP000187134">
    <property type="component" value="Unassembled WGS sequence"/>
</dbReference>
<dbReference type="Gene3D" id="3.40.50.2300">
    <property type="match status" value="1"/>
</dbReference>
<keyword evidence="11 13" id="KW-0472">Membrane</keyword>
<dbReference type="PANTHER" id="PTHR30505:SF28">
    <property type="entry name" value="PTS SYSTEM 2-O-ALPHA-MANNOSYL-D-GLYCERATE-SPECIFIC EIIABC COMPONENT"/>
    <property type="match status" value="1"/>
</dbReference>
<evidence type="ECO:0000256" key="5">
    <source>
        <dbReference type="ARBA" id="ARBA00022553"/>
    </source>
</evidence>
<dbReference type="PANTHER" id="PTHR30505">
    <property type="entry name" value="FRUCTOSE-LIKE PERMEASE"/>
    <property type="match status" value="1"/>
</dbReference>
<evidence type="ECO:0000256" key="12">
    <source>
        <dbReference type="SAM" id="MobiDB-lite"/>
    </source>
</evidence>
<dbReference type="InterPro" id="IPR003352">
    <property type="entry name" value="PTS_EIIC"/>
</dbReference>
<dbReference type="InterPro" id="IPR036095">
    <property type="entry name" value="PTS_EIIB-like_sf"/>
</dbReference>
<dbReference type="InterPro" id="IPR004715">
    <property type="entry name" value="PTS_IIA_fruc"/>
</dbReference>
<keyword evidence="5" id="KW-0597">Phosphoprotein</keyword>
<sequence>MRITDLMIQETMIMDLQATTKAEAIDELIASLNRSGRINDPVLFKEMIYKREAESSTGIGGGIAMPHAKTTAVNEPTVVFAKSRKGLDFEALDDQPAHVFFMIAAPEGAGNTHLRTLAALSRLLIDSDFISQLMSTDTPAEVSALFDAKQAEAAEKEAAKEKAKAEKAANAASATTTGQQQNTSGVIVGNANSEDFVVAVTACPTGIAHTFMAEDALKKKAQEMGINIRVETNGSEGAQNVLTADEIARAKGVIVAADKNVEMARFDGKPVLQRPVSDGIRKSEELIRKAVNGDAPIYRSQGGNAKEEGASAGKISVGSKIYKDLMNGISHMLPFVVGGGILLAISFLIEQLAGEDNPLFQLLQTIGGGTGAFHFLIPVLAGFIAMSIGDRPALMPGMVGGLMAVTSNAGFLGGLAAGFLAGYVVIGLRKLFKGLPKAIDGLKPILLYPVFGLLIVGAISFYVFDPIFGSLNTWLVDALGNLGTGNAVLLGLLLGGMMSIDMGGPFNKAAYTFAIGVFTSSGNTDGAWMAAVMAGGMVPPLAIALATTFFKSKFTEQERKSGLTNYVLGFSFITEGAIPFAAADPLRVLTSCILGSAVAGGLTQLWHINVPAPHGGIFVAALANHALLFLLAVAIGAVISGLILGLWKKSPTLVK</sequence>
<dbReference type="AlphaFoldDB" id="A0A1R1C4A6"/>
<dbReference type="PROSITE" id="PS51099">
    <property type="entry name" value="PTS_EIIB_TYPE_2"/>
    <property type="match status" value="1"/>
</dbReference>
<dbReference type="GO" id="GO:0005737">
    <property type="term" value="C:cytoplasm"/>
    <property type="evidence" value="ECO:0007669"/>
    <property type="project" value="UniProtKB-SubCell"/>
</dbReference>
<dbReference type="InterPro" id="IPR006327">
    <property type="entry name" value="PTS_IIC_fruc"/>
</dbReference>
<dbReference type="NCBIfam" id="TIGR00848">
    <property type="entry name" value="fruA"/>
    <property type="match status" value="1"/>
</dbReference>
<feature type="compositionally biased region" description="Basic and acidic residues" evidence="12">
    <location>
        <begin position="157"/>
        <end position="167"/>
    </location>
</feature>
<feature type="transmembrane region" description="Helical" evidence="13">
    <location>
        <begin position="588"/>
        <end position="606"/>
    </location>
</feature>
<feature type="domain" description="PTS EIIA type-2" evidence="14">
    <location>
        <begin position="5"/>
        <end position="149"/>
    </location>
</feature>
<dbReference type="NCBIfam" id="TIGR01427">
    <property type="entry name" value="PTS_IIC_fructo"/>
    <property type="match status" value="1"/>
</dbReference>
<dbReference type="GO" id="GO:0022877">
    <property type="term" value="F:protein-N(PI)-phosphohistidine-fructose phosphotransferase system transporter activity"/>
    <property type="evidence" value="ECO:0007669"/>
    <property type="project" value="InterPro"/>
</dbReference>
<dbReference type="GO" id="GO:0005886">
    <property type="term" value="C:plasma membrane"/>
    <property type="evidence" value="ECO:0007669"/>
    <property type="project" value="UniProtKB-SubCell"/>
</dbReference>
<keyword evidence="4" id="KW-1003">Cell membrane</keyword>
<dbReference type="CDD" id="cd00211">
    <property type="entry name" value="PTS_IIA_fru"/>
    <property type="match status" value="1"/>
</dbReference>
<dbReference type="GO" id="GO:0009401">
    <property type="term" value="P:phosphoenolpyruvate-dependent sugar phosphotransferase system"/>
    <property type="evidence" value="ECO:0007669"/>
    <property type="project" value="UniProtKB-KW"/>
</dbReference>
<evidence type="ECO:0000256" key="13">
    <source>
        <dbReference type="SAM" id="Phobius"/>
    </source>
</evidence>
<dbReference type="InterPro" id="IPR013014">
    <property type="entry name" value="PTS_EIIC_2"/>
</dbReference>
<dbReference type="OrthoDB" id="9782569at2"/>
<dbReference type="InterPro" id="IPR003501">
    <property type="entry name" value="PTS_EIIB_2/3"/>
</dbReference>
<evidence type="ECO:0000256" key="3">
    <source>
        <dbReference type="ARBA" id="ARBA00022448"/>
    </source>
</evidence>
<keyword evidence="10 13" id="KW-1133">Transmembrane helix</keyword>
<evidence type="ECO:0000256" key="2">
    <source>
        <dbReference type="ARBA" id="ARBA00004496"/>
    </source>
</evidence>